<organism evidence="3 4">
    <name type="scientific">Exidia glandulosa HHB12029</name>
    <dbReference type="NCBI Taxonomy" id="1314781"/>
    <lineage>
        <taxon>Eukaryota</taxon>
        <taxon>Fungi</taxon>
        <taxon>Dikarya</taxon>
        <taxon>Basidiomycota</taxon>
        <taxon>Agaricomycotina</taxon>
        <taxon>Agaricomycetes</taxon>
        <taxon>Auriculariales</taxon>
        <taxon>Exidiaceae</taxon>
        <taxon>Exidia</taxon>
    </lineage>
</organism>
<dbReference type="GO" id="GO:0001042">
    <property type="term" value="F:RNA polymerase I core binding"/>
    <property type="evidence" value="ECO:0007669"/>
    <property type="project" value="TreeGrafter"/>
</dbReference>
<proteinExistence type="inferred from homology"/>
<comment type="similarity">
    <text evidence="1">Belongs to the RRN3 family.</text>
</comment>
<feature type="region of interest" description="Disordered" evidence="2">
    <location>
        <begin position="1"/>
        <end position="23"/>
    </location>
</feature>
<keyword evidence="3" id="KW-0396">Initiation factor</keyword>
<dbReference type="AlphaFoldDB" id="A0A165J230"/>
<feature type="compositionally biased region" description="Acidic residues" evidence="2">
    <location>
        <begin position="657"/>
        <end position="672"/>
    </location>
</feature>
<dbReference type="FunCoup" id="A0A165J230">
    <property type="interactions" value="569"/>
</dbReference>
<dbReference type="Proteomes" id="UP000077266">
    <property type="component" value="Unassembled WGS sequence"/>
</dbReference>
<evidence type="ECO:0000313" key="4">
    <source>
        <dbReference type="Proteomes" id="UP000077266"/>
    </source>
</evidence>
<dbReference type="PANTHER" id="PTHR12790">
    <property type="entry name" value="TRANSCRIPTION INITIATION FACTOR IA RRN3"/>
    <property type="match status" value="1"/>
</dbReference>
<evidence type="ECO:0000256" key="1">
    <source>
        <dbReference type="ARBA" id="ARBA00010098"/>
    </source>
</evidence>
<reference evidence="3 4" key="1">
    <citation type="journal article" date="2016" name="Mol. Biol. Evol.">
        <title>Comparative Genomics of Early-Diverging Mushroom-Forming Fungi Provides Insights into the Origins of Lignocellulose Decay Capabilities.</title>
        <authorList>
            <person name="Nagy L.G."/>
            <person name="Riley R."/>
            <person name="Tritt A."/>
            <person name="Adam C."/>
            <person name="Daum C."/>
            <person name="Floudas D."/>
            <person name="Sun H."/>
            <person name="Yadav J.S."/>
            <person name="Pangilinan J."/>
            <person name="Larsson K.H."/>
            <person name="Matsuura K."/>
            <person name="Barry K."/>
            <person name="Labutti K."/>
            <person name="Kuo R."/>
            <person name="Ohm R.A."/>
            <person name="Bhattacharya S.S."/>
            <person name="Shirouzu T."/>
            <person name="Yoshinaga Y."/>
            <person name="Martin F.M."/>
            <person name="Grigoriev I.V."/>
            <person name="Hibbett D.S."/>
        </authorList>
    </citation>
    <scope>NUCLEOTIDE SEQUENCE [LARGE SCALE GENOMIC DNA]</scope>
    <source>
        <strain evidence="3 4">HHB12029</strain>
    </source>
</reference>
<dbReference type="OrthoDB" id="26970at2759"/>
<keyword evidence="3" id="KW-0648">Protein biosynthesis</keyword>
<accession>A0A165J230</accession>
<evidence type="ECO:0000256" key="2">
    <source>
        <dbReference type="SAM" id="MobiDB-lite"/>
    </source>
</evidence>
<dbReference type="InterPro" id="IPR007991">
    <property type="entry name" value="RNA_pol_I_trans_ini_fac_RRN3"/>
</dbReference>
<name>A0A165J230_EXIGL</name>
<sequence length="713" mass="79988">MFVHARSSRFNQRTPRQGPDMHQRHEFAHKQPLLVEATNKPAPPPSSSPTSSKESLLLLRPIATNSRIKQHKNLYIVFVNNALQQLERGDADPFDELVAQFSSKSLEDGTTSTHQLRQWLNALSHVVSQFARPHAALVDAVVSLPWYTMDDGLVKTYKSFIAILVSAKPEYLHPVLNRTAHSLTYQSGLKPMGGQDETPLTRGAMFDRLHSLLQSLLELIPTLPSTLQPLLAQHFPHKRQNKLSHVTYIRNILRVSDYCPGVAEEILATIIDRAIQIDVEMEELEAEGAGAEPEVFALDPFENIVGEHEPDSDSDDEDGDDAGDLSDLSSEAEDLEADPKKINEPRDMAHIKEMVVKLDSILQLLFEHFARLQAEIASDASRPVPADRERLLEARHAQFLSLVTIFDTTILRTFKSRYTQFLVFWYASLDAEFADLFLGMLLSRALREHAQPPVTRAAAASYVASLVSRALFIDRAATRRVTEFFCTYLEQHLATATGYQQHTHTIFYAVAQAVFLIFCFRWRDLLMDDDHENVEDEEMELGHARKRRWLPQLDVMHRAVMSPLNPLKVCSQNVVAQFARVAQHTDFMYCYPIMEGSATPSASESGPSNSATAALFWAGAEQELHSFFPFDPYALPLSASFVQGIYRDWAMVAIDDEDDDDDEEEEEDSDAEAEARDDPTAQLGASFGGMSISPVQPRVLSLAAATVGVRFQV</sequence>
<keyword evidence="4" id="KW-1185">Reference proteome</keyword>
<feature type="compositionally biased region" description="Acidic residues" evidence="2">
    <location>
        <begin position="312"/>
        <end position="336"/>
    </location>
</feature>
<dbReference type="InParanoid" id="A0A165J230"/>
<gene>
    <name evidence="3" type="ORF">EXIGLDRAFT_767279</name>
</gene>
<dbReference type="STRING" id="1314781.A0A165J230"/>
<dbReference type="GO" id="GO:0006361">
    <property type="term" value="P:transcription initiation at RNA polymerase I promoter"/>
    <property type="evidence" value="ECO:0007669"/>
    <property type="project" value="InterPro"/>
</dbReference>
<dbReference type="GO" id="GO:0003743">
    <property type="term" value="F:translation initiation factor activity"/>
    <property type="evidence" value="ECO:0007669"/>
    <property type="project" value="UniProtKB-KW"/>
</dbReference>
<feature type="region of interest" description="Disordered" evidence="2">
    <location>
        <begin position="305"/>
        <end position="343"/>
    </location>
</feature>
<dbReference type="PANTHER" id="PTHR12790:SF0">
    <property type="entry name" value="RNA POLYMERASE I-SPECIFIC TRANSCRIPTION INITIATION FACTOR RRN3-RELATED"/>
    <property type="match status" value="1"/>
</dbReference>
<dbReference type="EMBL" id="KV425976">
    <property type="protein sequence ID" value="KZV94214.1"/>
    <property type="molecule type" value="Genomic_DNA"/>
</dbReference>
<evidence type="ECO:0000313" key="3">
    <source>
        <dbReference type="EMBL" id="KZV94214.1"/>
    </source>
</evidence>
<protein>
    <submittedName>
        <fullName evidence="3">RNA polymerase I-specific transcription initiation factor RRN3</fullName>
    </submittedName>
</protein>
<dbReference type="Pfam" id="PF05327">
    <property type="entry name" value="RRN3"/>
    <property type="match status" value="1"/>
</dbReference>
<dbReference type="GO" id="GO:0005634">
    <property type="term" value="C:nucleus"/>
    <property type="evidence" value="ECO:0007669"/>
    <property type="project" value="TreeGrafter"/>
</dbReference>
<feature type="region of interest" description="Disordered" evidence="2">
    <location>
        <begin position="657"/>
        <end position="692"/>
    </location>
</feature>
<dbReference type="GO" id="GO:0001181">
    <property type="term" value="F:RNA polymerase I general transcription initiation factor activity"/>
    <property type="evidence" value="ECO:0007669"/>
    <property type="project" value="InterPro"/>
</dbReference>